<evidence type="ECO:0000313" key="1">
    <source>
        <dbReference type="EMBL" id="KAJ7661788.1"/>
    </source>
</evidence>
<comment type="caution">
    <text evidence="1">The sequence shown here is derived from an EMBL/GenBank/DDBJ whole genome shotgun (WGS) entry which is preliminary data.</text>
</comment>
<accession>A0AAD7CSP2</accession>
<sequence>MPQLIAPRPRSPHRCWPNRCISRSCRAALVPSATLVSVASCHSRSYVPVPLPGLPWYAGLNNALRPRPSPSASAYVRCVIGLAFPSMWDAGGVRKCKLGSAQGAPVVRRARGGARSLVFAGRIRFDAGA</sequence>
<gene>
    <name evidence="1" type="ORF">B0H17DRAFT_1337122</name>
</gene>
<keyword evidence="2" id="KW-1185">Reference proteome</keyword>
<reference evidence="1" key="1">
    <citation type="submission" date="2023-03" db="EMBL/GenBank/DDBJ databases">
        <title>Massive genome expansion in bonnet fungi (Mycena s.s.) driven by repeated elements and novel gene families across ecological guilds.</title>
        <authorList>
            <consortium name="Lawrence Berkeley National Laboratory"/>
            <person name="Harder C.B."/>
            <person name="Miyauchi S."/>
            <person name="Viragh M."/>
            <person name="Kuo A."/>
            <person name="Thoen E."/>
            <person name="Andreopoulos B."/>
            <person name="Lu D."/>
            <person name="Skrede I."/>
            <person name="Drula E."/>
            <person name="Henrissat B."/>
            <person name="Morin E."/>
            <person name="Kohler A."/>
            <person name="Barry K."/>
            <person name="LaButti K."/>
            <person name="Morin E."/>
            <person name="Salamov A."/>
            <person name="Lipzen A."/>
            <person name="Mereny Z."/>
            <person name="Hegedus B."/>
            <person name="Baldrian P."/>
            <person name="Stursova M."/>
            <person name="Weitz H."/>
            <person name="Taylor A."/>
            <person name="Grigoriev I.V."/>
            <person name="Nagy L.G."/>
            <person name="Martin F."/>
            <person name="Kauserud H."/>
        </authorList>
    </citation>
    <scope>NUCLEOTIDE SEQUENCE</scope>
    <source>
        <strain evidence="1">CBHHK067</strain>
    </source>
</reference>
<dbReference type="EMBL" id="JARKIE010000246">
    <property type="protein sequence ID" value="KAJ7661788.1"/>
    <property type="molecule type" value="Genomic_DNA"/>
</dbReference>
<organism evidence="1 2">
    <name type="scientific">Mycena rosella</name>
    <name type="common">Pink bonnet</name>
    <name type="synonym">Agaricus rosellus</name>
    <dbReference type="NCBI Taxonomy" id="1033263"/>
    <lineage>
        <taxon>Eukaryota</taxon>
        <taxon>Fungi</taxon>
        <taxon>Dikarya</taxon>
        <taxon>Basidiomycota</taxon>
        <taxon>Agaricomycotina</taxon>
        <taxon>Agaricomycetes</taxon>
        <taxon>Agaricomycetidae</taxon>
        <taxon>Agaricales</taxon>
        <taxon>Marasmiineae</taxon>
        <taxon>Mycenaceae</taxon>
        <taxon>Mycena</taxon>
    </lineage>
</organism>
<dbReference type="Proteomes" id="UP001221757">
    <property type="component" value="Unassembled WGS sequence"/>
</dbReference>
<dbReference type="AlphaFoldDB" id="A0AAD7CSP2"/>
<evidence type="ECO:0000313" key="2">
    <source>
        <dbReference type="Proteomes" id="UP001221757"/>
    </source>
</evidence>
<name>A0AAD7CSP2_MYCRO</name>
<proteinExistence type="predicted"/>
<protein>
    <submittedName>
        <fullName evidence="1">Uncharacterized protein</fullName>
    </submittedName>
</protein>